<reference evidence="2 4" key="2">
    <citation type="journal article" date="2018" name="Plant J.">
        <title>The Physcomitrella patens chromosome-scale assembly reveals moss genome structure and evolution.</title>
        <authorList>
            <person name="Lang D."/>
            <person name="Ullrich K.K."/>
            <person name="Murat F."/>
            <person name="Fuchs J."/>
            <person name="Jenkins J."/>
            <person name="Haas F.B."/>
            <person name="Piednoel M."/>
            <person name="Gundlach H."/>
            <person name="Van Bel M."/>
            <person name="Meyberg R."/>
            <person name="Vives C."/>
            <person name="Morata J."/>
            <person name="Symeonidi A."/>
            <person name="Hiss M."/>
            <person name="Muchero W."/>
            <person name="Kamisugi Y."/>
            <person name="Saleh O."/>
            <person name="Blanc G."/>
            <person name="Decker E.L."/>
            <person name="van Gessel N."/>
            <person name="Grimwood J."/>
            <person name="Hayes R.D."/>
            <person name="Graham S.W."/>
            <person name="Gunter L.E."/>
            <person name="McDaniel S.F."/>
            <person name="Hoernstein S.N.W."/>
            <person name="Larsson A."/>
            <person name="Li F.W."/>
            <person name="Perroud P.F."/>
            <person name="Phillips J."/>
            <person name="Ranjan P."/>
            <person name="Rokshar D.S."/>
            <person name="Rothfels C.J."/>
            <person name="Schneider L."/>
            <person name="Shu S."/>
            <person name="Stevenson D.W."/>
            <person name="Thummler F."/>
            <person name="Tillich M."/>
            <person name="Villarreal Aguilar J.C."/>
            <person name="Widiez T."/>
            <person name="Wong G.K."/>
            <person name="Wymore A."/>
            <person name="Zhang Y."/>
            <person name="Zimmer A.D."/>
            <person name="Quatrano R.S."/>
            <person name="Mayer K.F.X."/>
            <person name="Goodstein D."/>
            <person name="Casacuberta J.M."/>
            <person name="Vandepoele K."/>
            <person name="Reski R."/>
            <person name="Cuming A.C."/>
            <person name="Tuskan G.A."/>
            <person name="Maumus F."/>
            <person name="Salse J."/>
            <person name="Schmutz J."/>
            <person name="Rensing S.A."/>
        </authorList>
    </citation>
    <scope>NUCLEOTIDE SEQUENCE [LARGE SCALE GENOMIC DNA]</scope>
    <source>
        <strain evidence="3 4">cv. Gransden 2004</strain>
    </source>
</reference>
<sequence length="237" mass="26211">MEWVFGRIVSASPAKSRVPSAKSPLRVAKSPTLPTLKELLYEPTPELKQPLAAPSKSPRQSLRSLWSAREDRPPTSFLSNSKNVPTLQRSLQQSAVETTSTFFPSTATFAPPIAHTSLPLSPSTVAGQPHYITPITSARGQDGATRKSTSPARLLVSTKRLAFWNSCNITDADSFNNRSANATPEFEQLTDSSPPDYSPIHDEDFADYVKMTKLRRSREMNRNSLELQPCQLRLEKG</sequence>
<feature type="region of interest" description="Disordered" evidence="1">
    <location>
        <begin position="34"/>
        <end position="82"/>
    </location>
</feature>
<dbReference type="EnsemblPlants" id="Pp3c6_20380V3.1">
    <property type="protein sequence ID" value="Pp3c6_20380V3.1"/>
    <property type="gene ID" value="Pp3c6_20380"/>
</dbReference>
<feature type="region of interest" description="Disordered" evidence="1">
    <location>
        <begin position="10"/>
        <end position="29"/>
    </location>
</feature>
<dbReference type="Gramene" id="Pp3c6_20380V3.1">
    <property type="protein sequence ID" value="Pp3c6_20380V3.1"/>
    <property type="gene ID" value="Pp3c6_20380"/>
</dbReference>
<dbReference type="InParanoid" id="A0A2K1KGI0"/>
<reference evidence="3" key="3">
    <citation type="submission" date="2020-12" db="UniProtKB">
        <authorList>
            <consortium name="EnsemblPlants"/>
        </authorList>
    </citation>
    <scope>IDENTIFICATION</scope>
</reference>
<evidence type="ECO:0000313" key="2">
    <source>
        <dbReference type="EMBL" id="PNR52869.1"/>
    </source>
</evidence>
<evidence type="ECO:0000256" key="1">
    <source>
        <dbReference type="SAM" id="MobiDB-lite"/>
    </source>
</evidence>
<organism evidence="2">
    <name type="scientific">Physcomitrium patens</name>
    <name type="common">Spreading-leaved earth moss</name>
    <name type="synonym">Physcomitrella patens</name>
    <dbReference type="NCBI Taxonomy" id="3218"/>
    <lineage>
        <taxon>Eukaryota</taxon>
        <taxon>Viridiplantae</taxon>
        <taxon>Streptophyta</taxon>
        <taxon>Embryophyta</taxon>
        <taxon>Bryophyta</taxon>
        <taxon>Bryophytina</taxon>
        <taxon>Bryopsida</taxon>
        <taxon>Funariidae</taxon>
        <taxon>Funariales</taxon>
        <taxon>Funariaceae</taxon>
        <taxon>Physcomitrium</taxon>
    </lineage>
</organism>
<dbReference type="Proteomes" id="UP000006727">
    <property type="component" value="Chromosome 6"/>
</dbReference>
<evidence type="ECO:0000313" key="3">
    <source>
        <dbReference type="EnsemblPlants" id="Pp3c6_20380V3.1"/>
    </source>
</evidence>
<accession>A0A2K1KGI0</accession>
<dbReference type="EMBL" id="ABEU02000006">
    <property type="protein sequence ID" value="PNR52869.1"/>
    <property type="molecule type" value="Genomic_DNA"/>
</dbReference>
<dbReference type="PaxDb" id="3218-PP1S14_296V6.1"/>
<evidence type="ECO:0000313" key="4">
    <source>
        <dbReference type="Proteomes" id="UP000006727"/>
    </source>
</evidence>
<gene>
    <name evidence="2" type="ORF">PHYPA_009244</name>
</gene>
<reference evidence="2 4" key="1">
    <citation type="journal article" date="2008" name="Science">
        <title>The Physcomitrella genome reveals evolutionary insights into the conquest of land by plants.</title>
        <authorList>
            <person name="Rensing S."/>
            <person name="Lang D."/>
            <person name="Zimmer A."/>
            <person name="Terry A."/>
            <person name="Salamov A."/>
            <person name="Shapiro H."/>
            <person name="Nishiyama T."/>
            <person name="Perroud P.-F."/>
            <person name="Lindquist E."/>
            <person name="Kamisugi Y."/>
            <person name="Tanahashi T."/>
            <person name="Sakakibara K."/>
            <person name="Fujita T."/>
            <person name="Oishi K."/>
            <person name="Shin-I T."/>
            <person name="Kuroki Y."/>
            <person name="Toyoda A."/>
            <person name="Suzuki Y."/>
            <person name="Hashimoto A."/>
            <person name="Yamaguchi K."/>
            <person name="Sugano A."/>
            <person name="Kohara Y."/>
            <person name="Fujiyama A."/>
            <person name="Anterola A."/>
            <person name="Aoki S."/>
            <person name="Ashton N."/>
            <person name="Barbazuk W.B."/>
            <person name="Barker E."/>
            <person name="Bennetzen J."/>
            <person name="Bezanilla M."/>
            <person name="Blankenship R."/>
            <person name="Cho S.H."/>
            <person name="Dutcher S."/>
            <person name="Estelle M."/>
            <person name="Fawcett J.A."/>
            <person name="Gundlach H."/>
            <person name="Hanada K."/>
            <person name="Heyl A."/>
            <person name="Hicks K.A."/>
            <person name="Hugh J."/>
            <person name="Lohr M."/>
            <person name="Mayer K."/>
            <person name="Melkozernov A."/>
            <person name="Murata T."/>
            <person name="Nelson D."/>
            <person name="Pils B."/>
            <person name="Prigge M."/>
            <person name="Reiss B."/>
            <person name="Renner T."/>
            <person name="Rombauts S."/>
            <person name="Rushton P."/>
            <person name="Sanderfoot A."/>
            <person name="Schween G."/>
            <person name="Shiu S.-H."/>
            <person name="Stueber K."/>
            <person name="Theodoulou F.L."/>
            <person name="Tu H."/>
            <person name="Van de Peer Y."/>
            <person name="Verrier P.J."/>
            <person name="Waters E."/>
            <person name="Wood A."/>
            <person name="Yang L."/>
            <person name="Cove D."/>
            <person name="Cuming A."/>
            <person name="Hasebe M."/>
            <person name="Lucas S."/>
            <person name="Mishler D.B."/>
            <person name="Reski R."/>
            <person name="Grigoriev I."/>
            <person name="Quatrano R.S."/>
            <person name="Boore J.L."/>
        </authorList>
    </citation>
    <scope>NUCLEOTIDE SEQUENCE [LARGE SCALE GENOMIC DNA]</scope>
    <source>
        <strain evidence="3 4">cv. Gransden 2004</strain>
    </source>
</reference>
<protein>
    <submittedName>
        <fullName evidence="2 3">Uncharacterized protein</fullName>
    </submittedName>
</protein>
<dbReference type="AlphaFoldDB" id="A0A2K1KGI0"/>
<name>A0A2K1KGI0_PHYPA</name>
<keyword evidence="4" id="KW-1185">Reference proteome</keyword>
<proteinExistence type="predicted"/>